<dbReference type="AlphaFoldDB" id="A0A4R6IZR4"/>
<dbReference type="Pfam" id="PF11306">
    <property type="entry name" value="DUF3108"/>
    <property type="match status" value="1"/>
</dbReference>
<accession>A0A4R6IZR4</accession>
<protein>
    <recommendedName>
        <fullName evidence="4">GLPGLI family protein</fullName>
    </recommendedName>
</protein>
<evidence type="ECO:0008006" key="4">
    <source>
        <dbReference type="Google" id="ProtNLM"/>
    </source>
</evidence>
<dbReference type="OrthoDB" id="6057441at2"/>
<comment type="caution">
    <text evidence="2">The sequence shown here is derived from an EMBL/GenBank/DDBJ whole genome shotgun (WGS) entry which is preliminary data.</text>
</comment>
<feature type="chain" id="PRO_5020384951" description="GLPGLI family protein" evidence="1">
    <location>
        <begin position="21"/>
        <end position="258"/>
    </location>
</feature>
<evidence type="ECO:0000313" key="2">
    <source>
        <dbReference type="EMBL" id="TDO28390.1"/>
    </source>
</evidence>
<feature type="signal peptide" evidence="1">
    <location>
        <begin position="1"/>
        <end position="20"/>
    </location>
</feature>
<reference evidence="2 3" key="1">
    <citation type="submission" date="2019-03" db="EMBL/GenBank/DDBJ databases">
        <title>Genomic Encyclopedia of Archaeal and Bacterial Type Strains, Phase II (KMG-II): from individual species to whole genera.</title>
        <authorList>
            <person name="Goeker M."/>
        </authorList>
    </citation>
    <scope>NUCLEOTIDE SEQUENCE [LARGE SCALE GENOMIC DNA]</scope>
    <source>
        <strain evidence="2 3">DSM 28323</strain>
    </source>
</reference>
<dbReference type="RefSeq" id="WP_133472937.1">
    <property type="nucleotide sequence ID" value="NZ_SNWP01000010.1"/>
</dbReference>
<proteinExistence type="predicted"/>
<keyword evidence="1" id="KW-0732">Signal</keyword>
<evidence type="ECO:0000256" key="1">
    <source>
        <dbReference type="SAM" id="SignalP"/>
    </source>
</evidence>
<dbReference type="Proteomes" id="UP000295741">
    <property type="component" value="Unassembled WGS sequence"/>
</dbReference>
<organism evidence="2 3">
    <name type="scientific">Sediminibacterium goheungense</name>
    <dbReference type="NCBI Taxonomy" id="1086393"/>
    <lineage>
        <taxon>Bacteria</taxon>
        <taxon>Pseudomonadati</taxon>
        <taxon>Bacteroidota</taxon>
        <taxon>Chitinophagia</taxon>
        <taxon>Chitinophagales</taxon>
        <taxon>Chitinophagaceae</taxon>
        <taxon>Sediminibacterium</taxon>
    </lineage>
</organism>
<dbReference type="EMBL" id="SNWP01000010">
    <property type="protein sequence ID" value="TDO28390.1"/>
    <property type="molecule type" value="Genomic_DNA"/>
</dbReference>
<evidence type="ECO:0000313" key="3">
    <source>
        <dbReference type="Proteomes" id="UP000295741"/>
    </source>
</evidence>
<keyword evidence="3" id="KW-1185">Reference proteome</keyword>
<sequence length="258" mass="30255">MKPFTILLFAYMLSCSLLSAQKKDTVYIKPDQINTKVLIPGTHRWLVYFKMGVDSPRSLFSIWSRHIERKKYEGKDAIEIKQVWEEKDSIVHTTLSVSDAKDFRTLFHQSWWKQRGSSSFNFLTGEASMNDKKLLSGDTSMRVKRVRNGFDTALTQYTLNWHLDLEVFPQLPYQSNRTFMINFYDPGFSQPKWVAYSVTGSGKLPGLDGQETDCWLLEHNDTNNKEVYWVSKKTKEVLKLEQQFGTRFRYKIKLPFSM</sequence>
<name>A0A4R6IZR4_9BACT</name>
<gene>
    <name evidence="2" type="ORF">BC659_0455</name>
</gene>
<dbReference type="InterPro" id="IPR021457">
    <property type="entry name" value="DUF3108"/>
</dbReference>